<gene>
    <name evidence="1" type="ORF">I7X12_14655</name>
</gene>
<proteinExistence type="predicted"/>
<organism evidence="1 2">
    <name type="scientific">Halosimplex litoreum</name>
    <dbReference type="NCBI Taxonomy" id="1198301"/>
    <lineage>
        <taxon>Archaea</taxon>
        <taxon>Methanobacteriati</taxon>
        <taxon>Methanobacteriota</taxon>
        <taxon>Stenosarchaea group</taxon>
        <taxon>Halobacteria</taxon>
        <taxon>Halobacteriales</taxon>
        <taxon>Haloarculaceae</taxon>
        <taxon>Halosimplex</taxon>
    </lineage>
</organism>
<dbReference type="Proteomes" id="UP000595001">
    <property type="component" value="Chromosome"/>
</dbReference>
<dbReference type="EMBL" id="CP065856">
    <property type="protein sequence ID" value="QPV61984.1"/>
    <property type="molecule type" value="Genomic_DNA"/>
</dbReference>
<sequence>MDGSQEDGRLSRDRDDGLDHPLARLVVRALLDESDGERGMVLLVNEAARFKAASDGETMDAITLDTVRAELVEEHIPALESAGIATYDENEDSLSLAGSEGEVRIRLEEAAAEAPGESYK</sequence>
<name>A0A7T3FWD2_9EURY</name>
<protein>
    <submittedName>
        <fullName evidence="1">Uncharacterized protein</fullName>
    </submittedName>
</protein>
<keyword evidence="2" id="KW-1185">Reference proteome</keyword>
<evidence type="ECO:0000313" key="1">
    <source>
        <dbReference type="EMBL" id="QPV61984.1"/>
    </source>
</evidence>
<evidence type="ECO:0000313" key="2">
    <source>
        <dbReference type="Proteomes" id="UP000595001"/>
    </source>
</evidence>
<reference evidence="1 2" key="1">
    <citation type="submission" date="2020-12" db="EMBL/GenBank/DDBJ databases">
        <title>Halosimplex halophilum sp. nov. and Halosimplex salinum sp. nov., two new members of the genus Halosimplex.</title>
        <authorList>
            <person name="Cui H.L."/>
        </authorList>
    </citation>
    <scope>NUCLEOTIDE SEQUENCE [LARGE SCALE GENOMIC DNA]</scope>
    <source>
        <strain evidence="1 2">YGH94</strain>
    </source>
</reference>
<accession>A0A7T3FWD2</accession>
<dbReference type="AlphaFoldDB" id="A0A7T3FWD2"/>
<dbReference type="RefSeq" id="WP_198060802.1">
    <property type="nucleotide sequence ID" value="NZ_CP065856.1"/>
</dbReference>
<dbReference type="GeneID" id="60589758"/>
<dbReference type="KEGG" id="hlt:I7X12_14655"/>
<dbReference type="OrthoDB" id="236789at2157"/>